<comment type="caution">
    <text evidence="1">The sequence shown here is derived from an EMBL/GenBank/DDBJ whole genome shotgun (WGS) entry which is preliminary data.</text>
</comment>
<gene>
    <name evidence="1" type="ORF">DCAF_LOCUS12555</name>
</gene>
<organism evidence="1 2">
    <name type="scientific">Dovyalis caffra</name>
    <dbReference type="NCBI Taxonomy" id="77055"/>
    <lineage>
        <taxon>Eukaryota</taxon>
        <taxon>Viridiplantae</taxon>
        <taxon>Streptophyta</taxon>
        <taxon>Embryophyta</taxon>
        <taxon>Tracheophyta</taxon>
        <taxon>Spermatophyta</taxon>
        <taxon>Magnoliopsida</taxon>
        <taxon>eudicotyledons</taxon>
        <taxon>Gunneridae</taxon>
        <taxon>Pentapetalae</taxon>
        <taxon>rosids</taxon>
        <taxon>fabids</taxon>
        <taxon>Malpighiales</taxon>
        <taxon>Salicaceae</taxon>
        <taxon>Flacourtieae</taxon>
        <taxon>Dovyalis</taxon>
    </lineage>
</organism>
<evidence type="ECO:0000313" key="2">
    <source>
        <dbReference type="Proteomes" id="UP001314170"/>
    </source>
</evidence>
<reference evidence="1 2" key="1">
    <citation type="submission" date="2024-01" db="EMBL/GenBank/DDBJ databases">
        <authorList>
            <person name="Waweru B."/>
        </authorList>
    </citation>
    <scope>NUCLEOTIDE SEQUENCE [LARGE SCALE GENOMIC DNA]</scope>
</reference>
<dbReference type="AlphaFoldDB" id="A0AAV1RM77"/>
<keyword evidence="2" id="KW-1185">Reference proteome</keyword>
<sequence length="86" mass="9488">GTSNHVSTAFRSTSIFGDHHFNDGSISSVPERWGIKSGPLKLFCSYRDGEYFQDKIKLGCNLRSHAIAGLLVRSLPSKVKTGYVRS</sequence>
<name>A0AAV1RM77_9ROSI</name>
<evidence type="ECO:0000313" key="1">
    <source>
        <dbReference type="EMBL" id="CAK7337520.1"/>
    </source>
</evidence>
<feature type="non-terminal residue" evidence="1">
    <location>
        <position position="1"/>
    </location>
</feature>
<dbReference type="EMBL" id="CAWUPB010001087">
    <property type="protein sequence ID" value="CAK7337520.1"/>
    <property type="molecule type" value="Genomic_DNA"/>
</dbReference>
<proteinExistence type="predicted"/>
<accession>A0AAV1RM77</accession>
<dbReference type="Proteomes" id="UP001314170">
    <property type="component" value="Unassembled WGS sequence"/>
</dbReference>
<protein>
    <submittedName>
        <fullName evidence="1">Uncharacterized protein</fullName>
    </submittedName>
</protein>